<accession>A0A8S0SFL3</accession>
<proteinExistence type="predicted"/>
<sequence length="384" mass="41730">MEDTDERKLFVGGISWDTTDEILKEHFSKYGTVISSVIAKDRNTGTPRGFAFICFSESSAVELALQDSHEILRRMVDVKKAIPRSEQQQSQQQHNRGLSRDTRTNGRSNDKFRTKKIFVGGLSANLTEEEFRSYFEKFGTITDVVIMQDSMTHRPRGFGFITFDLEDSVEDVMKKNFYELNGKLVEVKRAVPKDGISNSNNGSNGRPGSGSGSNFNSYQLGSYPTYNPYYPSGYGNVAGYPYGTATYGGGYPSGGYGGLGYNLTPIAPRSPWNASAMIGVGGSLLHYGSTTPIYPSYLNGGAGVMGFAVNGYNGILGTGFNGKSAQLGNTDTQGAVEQMPSQTSRGNVDDNFYSSSQTDGAAADKQNQERNDEQFNSELVGISS</sequence>
<feature type="domain" description="RRM" evidence="5">
    <location>
        <begin position="115"/>
        <end position="192"/>
    </location>
</feature>
<evidence type="ECO:0000256" key="1">
    <source>
        <dbReference type="ARBA" id="ARBA00022737"/>
    </source>
</evidence>
<feature type="region of interest" description="Disordered" evidence="4">
    <location>
        <begin position="193"/>
        <end position="213"/>
    </location>
</feature>
<feature type="compositionally biased region" description="Polar residues" evidence="4">
    <location>
        <begin position="374"/>
        <end position="384"/>
    </location>
</feature>
<dbReference type="Gene3D" id="3.30.70.330">
    <property type="match status" value="2"/>
</dbReference>
<dbReference type="CDD" id="cd12330">
    <property type="entry name" value="RRM2_Hrp1p"/>
    <property type="match status" value="1"/>
</dbReference>
<comment type="caution">
    <text evidence="6">The sequence shown here is derived from an EMBL/GenBank/DDBJ whole genome shotgun (WGS) entry which is preliminary data.</text>
</comment>
<evidence type="ECO:0000256" key="4">
    <source>
        <dbReference type="SAM" id="MobiDB-lite"/>
    </source>
</evidence>
<feature type="region of interest" description="Disordered" evidence="4">
    <location>
        <begin position="82"/>
        <end position="110"/>
    </location>
</feature>
<dbReference type="Gramene" id="OE9A108772T1">
    <property type="protein sequence ID" value="OE9A108772C1"/>
    <property type="gene ID" value="OE9A108772"/>
</dbReference>
<keyword evidence="1" id="KW-0677">Repeat</keyword>
<dbReference type="Proteomes" id="UP000594638">
    <property type="component" value="Unassembled WGS sequence"/>
</dbReference>
<keyword evidence="2 3" id="KW-0694">RNA-binding</keyword>
<dbReference type="PROSITE" id="PS50102">
    <property type="entry name" value="RRM"/>
    <property type="match status" value="2"/>
</dbReference>
<dbReference type="Pfam" id="PF00076">
    <property type="entry name" value="RRM_1"/>
    <property type="match status" value="2"/>
</dbReference>
<feature type="region of interest" description="Disordered" evidence="4">
    <location>
        <begin position="334"/>
        <end position="384"/>
    </location>
</feature>
<evidence type="ECO:0000259" key="5">
    <source>
        <dbReference type="PROSITE" id="PS50102"/>
    </source>
</evidence>
<dbReference type="InterPro" id="IPR035979">
    <property type="entry name" value="RBD_domain_sf"/>
</dbReference>
<dbReference type="SMART" id="SM00360">
    <property type="entry name" value="RRM"/>
    <property type="match status" value="2"/>
</dbReference>
<dbReference type="SUPFAM" id="SSF54928">
    <property type="entry name" value="RNA-binding domain, RBD"/>
    <property type="match status" value="2"/>
</dbReference>
<dbReference type="GO" id="GO:0003729">
    <property type="term" value="F:mRNA binding"/>
    <property type="evidence" value="ECO:0007669"/>
    <property type="project" value="TreeGrafter"/>
</dbReference>
<dbReference type="PANTHER" id="PTHR48032:SF12">
    <property type="entry name" value="RRM DOMAIN-CONTAINING PROTEIN"/>
    <property type="match status" value="1"/>
</dbReference>
<dbReference type="PANTHER" id="PTHR48032">
    <property type="entry name" value="RNA-BINDING PROTEIN MUSASHI HOMOLOG RBP6"/>
    <property type="match status" value="1"/>
</dbReference>
<keyword evidence="7" id="KW-1185">Reference proteome</keyword>
<reference evidence="6 7" key="1">
    <citation type="submission" date="2019-12" db="EMBL/GenBank/DDBJ databases">
        <authorList>
            <person name="Alioto T."/>
            <person name="Alioto T."/>
            <person name="Gomez Garrido J."/>
        </authorList>
    </citation>
    <scope>NUCLEOTIDE SEQUENCE [LARGE SCALE GENOMIC DNA]</scope>
</reference>
<dbReference type="AlphaFoldDB" id="A0A8S0SFL3"/>
<name>A0A8S0SFL3_OLEEU</name>
<dbReference type="InterPro" id="IPR012677">
    <property type="entry name" value="Nucleotide-bd_a/b_plait_sf"/>
</dbReference>
<gene>
    <name evidence="6" type="ORF">OLEA9_A108772</name>
</gene>
<evidence type="ECO:0000313" key="6">
    <source>
        <dbReference type="EMBL" id="CAA2990796.1"/>
    </source>
</evidence>
<feature type="compositionally biased region" description="Polar residues" evidence="4">
    <location>
        <begin position="334"/>
        <end position="359"/>
    </location>
</feature>
<dbReference type="InterPro" id="IPR000504">
    <property type="entry name" value="RRM_dom"/>
</dbReference>
<dbReference type="OrthoDB" id="1875751at2759"/>
<feature type="compositionally biased region" description="Low complexity" evidence="4">
    <location>
        <begin position="195"/>
        <end position="204"/>
    </location>
</feature>
<evidence type="ECO:0000256" key="3">
    <source>
        <dbReference type="PROSITE-ProRule" id="PRU00176"/>
    </source>
</evidence>
<protein>
    <submittedName>
        <fullName evidence="6">RNA-binding 1</fullName>
    </submittedName>
</protein>
<dbReference type="EMBL" id="CACTIH010004402">
    <property type="protein sequence ID" value="CAA2990796.1"/>
    <property type="molecule type" value="Genomic_DNA"/>
</dbReference>
<dbReference type="GO" id="GO:0006417">
    <property type="term" value="P:regulation of translation"/>
    <property type="evidence" value="ECO:0007669"/>
    <property type="project" value="TreeGrafter"/>
</dbReference>
<evidence type="ECO:0000256" key="2">
    <source>
        <dbReference type="ARBA" id="ARBA00022884"/>
    </source>
</evidence>
<feature type="compositionally biased region" description="Basic and acidic residues" evidence="4">
    <location>
        <begin position="98"/>
        <end position="110"/>
    </location>
</feature>
<organism evidence="6 7">
    <name type="scientific">Olea europaea subsp. europaea</name>
    <dbReference type="NCBI Taxonomy" id="158383"/>
    <lineage>
        <taxon>Eukaryota</taxon>
        <taxon>Viridiplantae</taxon>
        <taxon>Streptophyta</taxon>
        <taxon>Embryophyta</taxon>
        <taxon>Tracheophyta</taxon>
        <taxon>Spermatophyta</taxon>
        <taxon>Magnoliopsida</taxon>
        <taxon>eudicotyledons</taxon>
        <taxon>Gunneridae</taxon>
        <taxon>Pentapetalae</taxon>
        <taxon>asterids</taxon>
        <taxon>lamiids</taxon>
        <taxon>Lamiales</taxon>
        <taxon>Oleaceae</taxon>
        <taxon>Oleeae</taxon>
        <taxon>Olea</taxon>
    </lineage>
</organism>
<evidence type="ECO:0000313" key="7">
    <source>
        <dbReference type="Proteomes" id="UP000594638"/>
    </source>
</evidence>
<feature type="domain" description="RRM" evidence="5">
    <location>
        <begin position="7"/>
        <end position="83"/>
    </location>
</feature>